<organism evidence="1 2">
    <name type="scientific">Pedobacter endophyticus</name>
    <dbReference type="NCBI Taxonomy" id="2789740"/>
    <lineage>
        <taxon>Bacteria</taxon>
        <taxon>Pseudomonadati</taxon>
        <taxon>Bacteroidota</taxon>
        <taxon>Sphingobacteriia</taxon>
        <taxon>Sphingobacteriales</taxon>
        <taxon>Sphingobacteriaceae</taxon>
        <taxon>Pedobacter</taxon>
    </lineage>
</organism>
<protein>
    <submittedName>
        <fullName evidence="1">Uncharacterized protein</fullName>
    </submittedName>
</protein>
<dbReference type="Proteomes" id="UP000594759">
    <property type="component" value="Chromosome"/>
</dbReference>
<name>A0A7S9PZP1_9SPHI</name>
<dbReference type="RefSeq" id="WP_196100007.1">
    <property type="nucleotide sequence ID" value="NZ_CP064939.1"/>
</dbReference>
<sequence>MLKQVNLGLVALVLGFGLTIVSSAFKGANTSANKRVQYTFNYTYSGSDPFSVANVTDPGHWAYAPDSEGCSGEQKACTIRIDEDYVDLSATPTLKSTASLTAALDPSTNTAYITGSADDFMSIENSDQP</sequence>
<evidence type="ECO:0000313" key="1">
    <source>
        <dbReference type="EMBL" id="QPH40553.1"/>
    </source>
</evidence>
<evidence type="ECO:0000313" key="2">
    <source>
        <dbReference type="Proteomes" id="UP000594759"/>
    </source>
</evidence>
<dbReference type="EMBL" id="CP064939">
    <property type="protein sequence ID" value="QPH40553.1"/>
    <property type="molecule type" value="Genomic_DNA"/>
</dbReference>
<reference evidence="1 2" key="1">
    <citation type="submission" date="2020-11" db="EMBL/GenBank/DDBJ databases">
        <title>Pedobacter endophytica, an endophytic bacteria isolated form Carex pumila.</title>
        <authorList>
            <person name="Peng Y."/>
            <person name="Jiang L."/>
            <person name="Lee J."/>
        </authorList>
    </citation>
    <scope>NUCLEOTIDE SEQUENCE [LARGE SCALE GENOMIC DNA]</scope>
    <source>
        <strain evidence="1 2">JBR3-12</strain>
    </source>
</reference>
<dbReference type="KEGG" id="pex:IZT61_04535"/>
<gene>
    <name evidence="1" type="ORF">IZT61_04535</name>
</gene>
<keyword evidence="2" id="KW-1185">Reference proteome</keyword>
<dbReference type="AlphaFoldDB" id="A0A7S9PZP1"/>
<proteinExistence type="predicted"/>
<accession>A0A7S9PZP1</accession>